<evidence type="ECO:0000313" key="3">
    <source>
        <dbReference type="Proteomes" id="UP000000768"/>
    </source>
</evidence>
<organism evidence="2 3">
    <name type="scientific">Sorghum bicolor</name>
    <name type="common">Sorghum</name>
    <name type="synonym">Sorghum vulgare</name>
    <dbReference type="NCBI Taxonomy" id="4558"/>
    <lineage>
        <taxon>Eukaryota</taxon>
        <taxon>Viridiplantae</taxon>
        <taxon>Streptophyta</taxon>
        <taxon>Embryophyta</taxon>
        <taxon>Tracheophyta</taxon>
        <taxon>Spermatophyta</taxon>
        <taxon>Magnoliopsida</taxon>
        <taxon>Liliopsida</taxon>
        <taxon>Poales</taxon>
        <taxon>Poaceae</taxon>
        <taxon>PACMAD clade</taxon>
        <taxon>Panicoideae</taxon>
        <taxon>Andropogonodae</taxon>
        <taxon>Andropogoneae</taxon>
        <taxon>Sorghinae</taxon>
        <taxon>Sorghum</taxon>
    </lineage>
</organism>
<accession>A0A1B6P8F6</accession>
<protein>
    <submittedName>
        <fullName evidence="2">Uncharacterized protein</fullName>
    </submittedName>
</protein>
<evidence type="ECO:0000256" key="1">
    <source>
        <dbReference type="SAM" id="MobiDB-lite"/>
    </source>
</evidence>
<dbReference type="Gramene" id="KXG21916">
    <property type="protein sequence ID" value="KXG21916"/>
    <property type="gene ID" value="SORBI_3009G124900"/>
</dbReference>
<evidence type="ECO:0000313" key="2">
    <source>
        <dbReference type="EMBL" id="KXG21916.1"/>
    </source>
</evidence>
<dbReference type="EMBL" id="CM000768">
    <property type="protein sequence ID" value="KXG21916.1"/>
    <property type="molecule type" value="Genomic_DNA"/>
</dbReference>
<proteinExistence type="predicted"/>
<reference evidence="2 3" key="1">
    <citation type="journal article" date="2009" name="Nature">
        <title>The Sorghum bicolor genome and the diversification of grasses.</title>
        <authorList>
            <person name="Paterson A.H."/>
            <person name="Bowers J.E."/>
            <person name="Bruggmann R."/>
            <person name="Dubchak I."/>
            <person name="Grimwood J."/>
            <person name="Gundlach H."/>
            <person name="Haberer G."/>
            <person name="Hellsten U."/>
            <person name="Mitros T."/>
            <person name="Poliakov A."/>
            <person name="Schmutz J."/>
            <person name="Spannagl M."/>
            <person name="Tang H."/>
            <person name="Wang X."/>
            <person name="Wicker T."/>
            <person name="Bharti A.K."/>
            <person name="Chapman J."/>
            <person name="Feltus F.A."/>
            <person name="Gowik U."/>
            <person name="Grigoriev I.V."/>
            <person name="Lyons E."/>
            <person name="Maher C.A."/>
            <person name="Martis M."/>
            <person name="Narechania A."/>
            <person name="Otillar R.P."/>
            <person name="Penning B.W."/>
            <person name="Salamov A.A."/>
            <person name="Wang Y."/>
            <person name="Zhang L."/>
            <person name="Carpita N.C."/>
            <person name="Freeling M."/>
            <person name="Gingle A.R."/>
            <person name="Hash C.T."/>
            <person name="Keller B."/>
            <person name="Klein P."/>
            <person name="Kresovich S."/>
            <person name="McCann M.C."/>
            <person name="Ming R."/>
            <person name="Peterson D.G."/>
            <person name="Mehboob-ur-Rahman"/>
            <person name="Ware D."/>
            <person name="Westhoff P."/>
            <person name="Mayer K.F."/>
            <person name="Messing J."/>
            <person name="Rokhsar D.S."/>
        </authorList>
    </citation>
    <scope>NUCLEOTIDE SEQUENCE [LARGE SCALE GENOMIC DNA]</scope>
    <source>
        <strain evidence="3">cv. BTx623</strain>
    </source>
</reference>
<dbReference type="Proteomes" id="UP000000768">
    <property type="component" value="Chromosome 9"/>
</dbReference>
<gene>
    <name evidence="2" type="ORF">SORBI_3009G124900</name>
</gene>
<sequence length="56" mass="6305">MVLSARAFPLMPWVCQHVKLRNIDRGSSVNFSRRHSATSSMAPPPWLSLPPSLSWT</sequence>
<dbReference type="InParanoid" id="A0A1B6P8F6"/>
<reference evidence="3" key="2">
    <citation type="journal article" date="2018" name="Plant J.">
        <title>The Sorghum bicolor reference genome: improved assembly, gene annotations, a transcriptome atlas, and signatures of genome organization.</title>
        <authorList>
            <person name="McCormick R.F."/>
            <person name="Truong S.K."/>
            <person name="Sreedasyam A."/>
            <person name="Jenkins J."/>
            <person name="Shu S."/>
            <person name="Sims D."/>
            <person name="Kennedy M."/>
            <person name="Amirebrahimi M."/>
            <person name="Weers B.D."/>
            <person name="McKinley B."/>
            <person name="Mattison A."/>
            <person name="Morishige D.T."/>
            <person name="Grimwood J."/>
            <person name="Schmutz J."/>
            <person name="Mullet J.E."/>
        </authorList>
    </citation>
    <scope>NUCLEOTIDE SEQUENCE [LARGE SCALE GENOMIC DNA]</scope>
    <source>
        <strain evidence="3">cv. BTx623</strain>
    </source>
</reference>
<keyword evidence="3" id="KW-1185">Reference proteome</keyword>
<name>A0A1B6P8F6_SORBI</name>
<dbReference type="AlphaFoldDB" id="A0A1B6P8F6"/>
<feature type="region of interest" description="Disordered" evidence="1">
    <location>
        <begin position="34"/>
        <end position="56"/>
    </location>
</feature>